<dbReference type="Proteomes" id="UP000199054">
    <property type="component" value="Unassembled WGS sequence"/>
</dbReference>
<evidence type="ECO:0000313" key="2">
    <source>
        <dbReference type="Proteomes" id="UP000199054"/>
    </source>
</evidence>
<organism evidence="1 2">
    <name type="scientific">Paracoccus alcaliphilus</name>
    <dbReference type="NCBI Taxonomy" id="34002"/>
    <lineage>
        <taxon>Bacteria</taxon>
        <taxon>Pseudomonadati</taxon>
        <taxon>Pseudomonadota</taxon>
        <taxon>Alphaproteobacteria</taxon>
        <taxon>Rhodobacterales</taxon>
        <taxon>Paracoccaceae</taxon>
        <taxon>Paracoccus</taxon>
    </lineage>
</organism>
<protein>
    <recommendedName>
        <fullName evidence="3">RelA/SpoT domain-containing protein</fullName>
    </recommendedName>
</protein>
<accession>A0A1H8PM44</accession>
<dbReference type="EMBL" id="FODE01000105">
    <property type="protein sequence ID" value="SEO43042.1"/>
    <property type="molecule type" value="Genomic_DNA"/>
</dbReference>
<reference evidence="1 2" key="1">
    <citation type="submission" date="2016-10" db="EMBL/GenBank/DDBJ databases">
        <authorList>
            <person name="de Groot N.N."/>
        </authorList>
    </citation>
    <scope>NUCLEOTIDE SEQUENCE [LARGE SCALE GENOMIC DNA]</scope>
    <source>
        <strain evidence="1 2">DSM 8512</strain>
    </source>
</reference>
<dbReference type="STRING" id="34002.SAMN04489859_11051"/>
<sequence>MDDFYAARSSTMPPLTWTNFAPPFSMAAGAIADATVFDPHEQRLANLVQQYPQLQNAVAEYLASDPNDSLAEGRLKNALEGLLFGLVLERFVRALRVMRSGLNRMVVILKTQYRYIFDTETIQSVIFVMQRAAQAVEPQITELLQTLAARFNGRMIGLEFRFKSEESLTRKLSDAVVKTGQLPSEVAESIKDVLRYTTVFPDDTYATGVRATRAELTAQGYREVKFKNTWGDTGYKGINAVYETREGFKFELQFHTSASHSAKEGGTHALYERQRLLPERSPEWMDLENQQNAIFDAVQ</sequence>
<gene>
    <name evidence="1" type="ORF">SAMN04489859_11051</name>
</gene>
<dbReference type="SUPFAM" id="SSF81301">
    <property type="entry name" value="Nucleotidyltransferase"/>
    <property type="match status" value="1"/>
</dbReference>
<feature type="non-terminal residue" evidence="1">
    <location>
        <position position="299"/>
    </location>
</feature>
<evidence type="ECO:0000313" key="1">
    <source>
        <dbReference type="EMBL" id="SEO43042.1"/>
    </source>
</evidence>
<dbReference type="InterPro" id="IPR043519">
    <property type="entry name" value="NT_sf"/>
</dbReference>
<keyword evidence="2" id="KW-1185">Reference proteome</keyword>
<name>A0A1H8PM44_9RHOB</name>
<dbReference type="RefSeq" id="WP_211657469.1">
    <property type="nucleotide sequence ID" value="NZ_FODE01000105.1"/>
</dbReference>
<evidence type="ECO:0008006" key="3">
    <source>
        <dbReference type="Google" id="ProtNLM"/>
    </source>
</evidence>
<dbReference type="AlphaFoldDB" id="A0A1H8PM44"/>
<proteinExistence type="predicted"/>